<evidence type="ECO:0000256" key="1">
    <source>
        <dbReference type="SAM" id="MobiDB-lite"/>
    </source>
</evidence>
<protein>
    <submittedName>
        <fullName evidence="2">Uncharacterized protein</fullName>
    </submittedName>
</protein>
<dbReference type="EMBL" id="MT144771">
    <property type="protein sequence ID" value="QJH99137.1"/>
    <property type="molecule type" value="Genomic_DNA"/>
</dbReference>
<feature type="compositionally biased region" description="Basic residues" evidence="1">
    <location>
        <begin position="87"/>
        <end position="97"/>
    </location>
</feature>
<accession>A0A6M3XP75</accession>
<organism evidence="2">
    <name type="scientific">viral metagenome</name>
    <dbReference type="NCBI Taxonomy" id="1070528"/>
    <lineage>
        <taxon>unclassified sequences</taxon>
        <taxon>metagenomes</taxon>
        <taxon>organismal metagenomes</taxon>
    </lineage>
</organism>
<gene>
    <name evidence="2" type="ORF">TM448B01497_0002</name>
</gene>
<proteinExistence type="predicted"/>
<evidence type="ECO:0000313" key="2">
    <source>
        <dbReference type="EMBL" id="QJH99137.1"/>
    </source>
</evidence>
<reference evidence="2" key="1">
    <citation type="submission" date="2020-03" db="EMBL/GenBank/DDBJ databases">
        <title>The deep terrestrial virosphere.</title>
        <authorList>
            <person name="Holmfeldt K."/>
            <person name="Nilsson E."/>
            <person name="Simone D."/>
            <person name="Lopez-Fernandez M."/>
            <person name="Wu X."/>
            <person name="de Brujin I."/>
            <person name="Lundin D."/>
            <person name="Andersson A."/>
            <person name="Bertilsson S."/>
            <person name="Dopson M."/>
        </authorList>
    </citation>
    <scope>NUCLEOTIDE SEQUENCE</scope>
    <source>
        <strain evidence="2">TM448B01497</strain>
    </source>
</reference>
<dbReference type="AlphaFoldDB" id="A0A6M3XP75"/>
<feature type="region of interest" description="Disordered" evidence="1">
    <location>
        <begin position="73"/>
        <end position="103"/>
    </location>
</feature>
<sequence>MDREQMEIFNTMGGMIRPMKDLKKQNKMTFYKVLNGEVIEMPDLPSDPIFMRRYLDRGYTLEKPKVAMLETVEQSQEAIRKVSSKSPRSRRGRKKKIRETEGG</sequence>
<name>A0A6M3XP75_9ZZZZ</name>